<evidence type="ECO:0000256" key="3">
    <source>
        <dbReference type="ARBA" id="ARBA00022763"/>
    </source>
</evidence>
<dbReference type="InterPro" id="IPR014151">
    <property type="entry name" value="DNA_helicase_AddA"/>
</dbReference>
<evidence type="ECO:0000256" key="12">
    <source>
        <dbReference type="ARBA" id="ARBA00034808"/>
    </source>
</evidence>
<evidence type="ECO:0000256" key="11">
    <source>
        <dbReference type="ARBA" id="ARBA00034617"/>
    </source>
</evidence>
<dbReference type="SUPFAM" id="SSF52980">
    <property type="entry name" value="Restriction endonuclease-like"/>
    <property type="match status" value="1"/>
</dbReference>
<comment type="catalytic activity">
    <reaction evidence="14">
        <text>ATP + H2O = ADP + phosphate + H(+)</text>
        <dbReference type="Rhea" id="RHEA:13065"/>
        <dbReference type="ChEBI" id="CHEBI:15377"/>
        <dbReference type="ChEBI" id="CHEBI:15378"/>
        <dbReference type="ChEBI" id="CHEBI:30616"/>
        <dbReference type="ChEBI" id="CHEBI:43474"/>
        <dbReference type="ChEBI" id="CHEBI:456216"/>
        <dbReference type="EC" id="5.6.2.4"/>
    </reaction>
</comment>
<dbReference type="EMBL" id="VFSU01000019">
    <property type="protein sequence ID" value="TPE62288.1"/>
    <property type="molecule type" value="Genomic_DNA"/>
</dbReference>
<dbReference type="Proteomes" id="UP000319897">
    <property type="component" value="Unassembled WGS sequence"/>
</dbReference>
<feature type="region of interest" description="Disordered" evidence="16">
    <location>
        <begin position="947"/>
        <end position="977"/>
    </location>
</feature>
<dbReference type="InterPro" id="IPR011604">
    <property type="entry name" value="PDDEXK-like_dom_sf"/>
</dbReference>
<dbReference type="GO" id="GO:0005829">
    <property type="term" value="C:cytosol"/>
    <property type="evidence" value="ECO:0007669"/>
    <property type="project" value="TreeGrafter"/>
</dbReference>
<dbReference type="AlphaFoldDB" id="A0A501XNR3"/>
<dbReference type="InterPro" id="IPR011335">
    <property type="entry name" value="Restrct_endonuc-II-like"/>
</dbReference>
<evidence type="ECO:0000256" key="6">
    <source>
        <dbReference type="ARBA" id="ARBA00022839"/>
    </source>
</evidence>
<keyword evidence="6" id="KW-0269">Exonuclease</keyword>
<dbReference type="PROSITE" id="PS51198">
    <property type="entry name" value="UVRD_HELICASE_ATP_BIND"/>
    <property type="match status" value="1"/>
</dbReference>
<dbReference type="EC" id="5.6.2.4" evidence="12"/>
<evidence type="ECO:0000256" key="9">
    <source>
        <dbReference type="ARBA" id="ARBA00023204"/>
    </source>
</evidence>
<evidence type="ECO:0000256" key="1">
    <source>
        <dbReference type="ARBA" id="ARBA00022722"/>
    </source>
</evidence>
<keyword evidence="20" id="KW-1185">Reference proteome</keyword>
<dbReference type="GO" id="GO:0043138">
    <property type="term" value="F:3'-5' DNA helicase activity"/>
    <property type="evidence" value="ECO:0007669"/>
    <property type="project" value="UniProtKB-EC"/>
</dbReference>
<evidence type="ECO:0000256" key="5">
    <source>
        <dbReference type="ARBA" id="ARBA00022806"/>
    </source>
</evidence>
<dbReference type="Pfam" id="PF13361">
    <property type="entry name" value="UvrD_C"/>
    <property type="match status" value="1"/>
</dbReference>
<accession>A0A501XNR3</accession>
<evidence type="ECO:0000313" key="19">
    <source>
        <dbReference type="EMBL" id="TPE62288.1"/>
    </source>
</evidence>
<dbReference type="Pfam" id="PF12705">
    <property type="entry name" value="PDDEXK_1"/>
    <property type="match status" value="1"/>
</dbReference>
<comment type="caution">
    <text evidence="19">The sequence shown here is derived from an EMBL/GenBank/DDBJ whole genome shotgun (WGS) entry which is preliminary data.</text>
</comment>
<dbReference type="Gene3D" id="3.40.50.300">
    <property type="entry name" value="P-loop containing nucleotide triphosphate hydrolases"/>
    <property type="match status" value="4"/>
</dbReference>
<protein>
    <recommendedName>
        <fullName evidence="12">DNA 3'-5' helicase</fullName>
        <ecNumber evidence="12">5.6.2.4</ecNumber>
    </recommendedName>
    <alternativeName>
        <fullName evidence="13">DNA 3'-5' helicase II</fullName>
    </alternativeName>
</protein>
<feature type="region of interest" description="Disordered" evidence="16">
    <location>
        <begin position="1"/>
        <end position="23"/>
    </location>
</feature>
<keyword evidence="7 15" id="KW-0067">ATP-binding</keyword>
<evidence type="ECO:0000256" key="13">
    <source>
        <dbReference type="ARBA" id="ARBA00034923"/>
    </source>
</evidence>
<dbReference type="NCBIfam" id="TIGR02784">
    <property type="entry name" value="addA_alphas"/>
    <property type="match status" value="1"/>
</dbReference>
<gene>
    <name evidence="19" type="primary">addA</name>
    <name evidence="19" type="ORF">FJQ54_07120</name>
</gene>
<keyword evidence="5 15" id="KW-0347">Helicase</keyword>
<evidence type="ECO:0000256" key="10">
    <source>
        <dbReference type="ARBA" id="ARBA00023235"/>
    </source>
</evidence>
<evidence type="ECO:0000256" key="2">
    <source>
        <dbReference type="ARBA" id="ARBA00022741"/>
    </source>
</evidence>
<keyword evidence="8" id="KW-0238">DNA-binding</keyword>
<dbReference type="InterPro" id="IPR000212">
    <property type="entry name" value="DNA_helicase_UvrD/REP"/>
</dbReference>
<evidence type="ECO:0000256" key="14">
    <source>
        <dbReference type="ARBA" id="ARBA00048988"/>
    </source>
</evidence>
<evidence type="ECO:0000313" key="20">
    <source>
        <dbReference type="Proteomes" id="UP000319897"/>
    </source>
</evidence>
<dbReference type="PANTHER" id="PTHR11070:SF2">
    <property type="entry name" value="ATP-DEPENDENT DNA HELICASE SRS2"/>
    <property type="match status" value="1"/>
</dbReference>
<evidence type="ECO:0000256" key="15">
    <source>
        <dbReference type="PROSITE-ProRule" id="PRU00560"/>
    </source>
</evidence>
<reference evidence="19 20" key="1">
    <citation type="submission" date="2019-06" db="EMBL/GenBank/DDBJ databases">
        <authorList>
            <person name="Lee I."/>
            <person name="Jang G.I."/>
            <person name="Hwang C.Y."/>
        </authorList>
    </citation>
    <scope>NUCLEOTIDE SEQUENCE [LARGE SCALE GENOMIC DNA]</scope>
    <source>
        <strain evidence="19 20">PAMC 28131</strain>
    </source>
</reference>
<keyword evidence="10" id="KW-0413">Isomerase</keyword>
<feature type="domain" description="UvrD-like helicase ATP-binding" evidence="17">
    <location>
        <begin position="12"/>
        <end position="491"/>
    </location>
</feature>
<feature type="compositionally biased region" description="Pro residues" evidence="16">
    <location>
        <begin position="952"/>
        <end position="961"/>
    </location>
</feature>
<proteinExistence type="predicted"/>
<dbReference type="OrthoDB" id="9810135at2"/>
<feature type="domain" description="UvrD-like helicase C-terminal" evidence="18">
    <location>
        <begin position="499"/>
        <end position="795"/>
    </location>
</feature>
<dbReference type="GO" id="GO:0004527">
    <property type="term" value="F:exonuclease activity"/>
    <property type="evidence" value="ECO:0007669"/>
    <property type="project" value="UniProtKB-KW"/>
</dbReference>
<dbReference type="GO" id="GO:0033202">
    <property type="term" value="C:DNA helicase complex"/>
    <property type="evidence" value="ECO:0007669"/>
    <property type="project" value="TreeGrafter"/>
</dbReference>
<dbReference type="InterPro" id="IPR014016">
    <property type="entry name" value="UvrD-like_ATP-bd"/>
</dbReference>
<evidence type="ECO:0000256" key="7">
    <source>
        <dbReference type="ARBA" id="ARBA00022840"/>
    </source>
</evidence>
<keyword evidence="9" id="KW-0234">DNA repair</keyword>
<dbReference type="GO" id="GO:0005524">
    <property type="term" value="F:ATP binding"/>
    <property type="evidence" value="ECO:0007669"/>
    <property type="project" value="UniProtKB-UniRule"/>
</dbReference>
<dbReference type="Gene3D" id="3.90.320.10">
    <property type="match status" value="1"/>
</dbReference>
<dbReference type="GO" id="GO:0003677">
    <property type="term" value="F:DNA binding"/>
    <property type="evidence" value="ECO:0007669"/>
    <property type="project" value="UniProtKB-KW"/>
</dbReference>
<organism evidence="19 20">
    <name type="scientific">Sandaracinobacter neustonicus</name>
    <dbReference type="NCBI Taxonomy" id="1715348"/>
    <lineage>
        <taxon>Bacteria</taxon>
        <taxon>Pseudomonadati</taxon>
        <taxon>Pseudomonadota</taxon>
        <taxon>Alphaproteobacteria</taxon>
        <taxon>Sphingomonadales</taxon>
        <taxon>Sphingosinicellaceae</taxon>
        <taxon>Sandaracinobacter</taxon>
    </lineage>
</organism>
<evidence type="ECO:0000256" key="8">
    <source>
        <dbReference type="ARBA" id="ARBA00023125"/>
    </source>
</evidence>
<keyword evidence="4 15" id="KW-0378">Hydrolase</keyword>
<evidence type="ECO:0000259" key="18">
    <source>
        <dbReference type="PROSITE" id="PS51217"/>
    </source>
</evidence>
<dbReference type="PANTHER" id="PTHR11070">
    <property type="entry name" value="UVRD / RECB / PCRA DNA HELICASE FAMILY MEMBER"/>
    <property type="match status" value="1"/>
</dbReference>
<keyword evidence="1" id="KW-0540">Nuclease</keyword>
<dbReference type="GO" id="GO:0000725">
    <property type="term" value="P:recombinational repair"/>
    <property type="evidence" value="ECO:0007669"/>
    <property type="project" value="TreeGrafter"/>
</dbReference>
<dbReference type="InterPro" id="IPR027417">
    <property type="entry name" value="P-loop_NTPase"/>
</dbReference>
<dbReference type="InterPro" id="IPR038726">
    <property type="entry name" value="PDDEXK_AddAB-type"/>
</dbReference>
<dbReference type="InterPro" id="IPR014017">
    <property type="entry name" value="DNA_helicase_UvrD-like_C"/>
</dbReference>
<dbReference type="Pfam" id="PF00580">
    <property type="entry name" value="UvrD-helicase"/>
    <property type="match status" value="1"/>
</dbReference>
<evidence type="ECO:0000256" key="16">
    <source>
        <dbReference type="SAM" id="MobiDB-lite"/>
    </source>
</evidence>
<dbReference type="PROSITE" id="PS51217">
    <property type="entry name" value="UVRD_HELICASE_CTER"/>
    <property type="match status" value="1"/>
</dbReference>
<evidence type="ECO:0000259" key="17">
    <source>
        <dbReference type="PROSITE" id="PS51198"/>
    </source>
</evidence>
<evidence type="ECO:0000256" key="4">
    <source>
        <dbReference type="ARBA" id="ARBA00022801"/>
    </source>
</evidence>
<feature type="binding site" evidence="15">
    <location>
        <begin position="33"/>
        <end position="40"/>
    </location>
    <ligand>
        <name>ATP</name>
        <dbReference type="ChEBI" id="CHEBI:30616"/>
    </ligand>
</feature>
<comment type="catalytic activity">
    <reaction evidence="11">
        <text>Couples ATP hydrolysis with the unwinding of duplex DNA by translocating in the 3'-5' direction.</text>
        <dbReference type="EC" id="5.6.2.4"/>
    </reaction>
</comment>
<keyword evidence="2 15" id="KW-0547">Nucleotide-binding</keyword>
<dbReference type="RefSeq" id="WP_140927714.1">
    <property type="nucleotide sequence ID" value="NZ_VFSU01000019.1"/>
</dbReference>
<dbReference type="SUPFAM" id="SSF52540">
    <property type="entry name" value="P-loop containing nucleoside triphosphate hydrolases"/>
    <property type="match status" value="1"/>
</dbReference>
<sequence length="1144" mass="122831">MAGPVKPESRTPQPRTPPQRIAADPARHVWVAASAGTGKTHVLTDRILRLMLEGSPPDRILALTFTKAAAAEMQNRLVKRLGEWLGHDDARLDAEFEAMGVAATAERRRRARALFAEALDVPGGLKVQTLHAFSQGLLAAFPLEAGLPPGFRALDERDARQMKQRALSDCITEAQRSGDAQFLSDLAELSILKGEGGLMQAISAMIAHSDALLAFNDAAGLPVAVRRWLGVGEGEKLGERLAEFLSPDMFDDGRVEAFALGMEAWGAKTGLDLAERARGWMALDAEGRVQQLGTLMSCVLTQKEEPQKHVHAVKKQPELRGIIDDLAADLLQLLDFDRRVVTAELAALALRAGHRIVSRYRQLKRAAVAIDYDDMIARTVDLLGPAGMPGYVGWKLDSRFDHVLVDEAQDTNDRQWAIIGRLIEDYFDAGGEQARRRRSLFVVGDHKQAIYGFQGTDPRVFEGVRARLSPGAAAAGRPIEGVDLDLSFRSGPAVLDVVNGFLQAAGPAALGMESAPPDHRPHRAEAASEVVLWPVIAPDDGVEDAGDEGIEDGSEAAERAMAKWLAAEVAGWLLPGGPDRLWLAAKGRWARPGDILILLRKRSWLMGALVAELHGQRVAVAGVDRLLLTEPLAVLDCLALVRFAVQPEDDLTLAALLVSPFVGWSHEEIRKLNGGRPGLWAALWRAAGDGGQAAEARSWLGAVLALADTVGPARFLDSILSGPLKGRQRLLARLGAQANDPIDELVQQALLYEQANPPALAGFLAWVEADGSDVKRDAEAAADQVRLMTIHGSKGLEAPVVVLADSAHRPKARRDGFVAVPVDGRVLPLFHPPKADIPKAVADVLAAQDEREAQEDLRLLYVGLTRAADHLFIGGSASRKTLEKLEAGELDCWHARLRPVLEALPGVERIATDRGEALRHRAGAWSEPGPHETLLQPATAEQPMHQMLTGVAPPPPRPSRPLTPSALADAPSEGPAAEAMRAAARRGSWIHTLFERLPAVPPADRAAQALAWLQRQGAGDGADAIVAEVLAVMDDPAHAALFGPAALAEAPVAGLVNGLAIAGTVDRLLVEEGRVLVVDFKTGLRVPASFADAPVPHQRQMAAYRAVLAQAFPGRRIEVALLYSSGPKFLLGDEKDMEGLLPLE</sequence>
<name>A0A501XNR3_9SPHN</name>
<keyword evidence="3" id="KW-0227">DNA damage</keyword>